<dbReference type="Proteomes" id="UP001634394">
    <property type="component" value="Unassembled WGS sequence"/>
</dbReference>
<comment type="caution">
    <text evidence="2">The sequence shown here is derived from an EMBL/GenBank/DDBJ whole genome shotgun (WGS) entry which is preliminary data.</text>
</comment>
<accession>A0ABD3XWR7</accession>
<keyword evidence="1" id="KW-0175">Coiled coil</keyword>
<sequence length="364" mass="42422">MLAVSATQSDNSLIPRDSVRCAVDVIDDDIQHTVRVILAVNPQHNNLINGKKNQLNEVVTKMLQAERNQWKERLQTAMHEIDHQHRILLNTQREIQELIKGIQSSLKRSTPSILEEDEEEEGDREMDQEFIMHRFIDSLKFQIRQLKVKAGVVDVSMADFEKAHAKHQHSVHALEESLEKLKSQNKDYHIQIEEKNHKIMWLTSELKSLKKEAQKLQQIVKHYNESHNGTNFHLNEMETPQTARSLDKSPTTALPIRERTYIEGDQLVSYPVPGEEMAMWKLRLKKQIYSNRNGNSHTGVAQCLRCQQFFKPQENHYKACQFHHKGREIKEHYDENGKLARVVYKWSCCRKPLDVPGCVSGYHV</sequence>
<evidence type="ECO:0000256" key="1">
    <source>
        <dbReference type="SAM" id="Coils"/>
    </source>
</evidence>
<keyword evidence="3" id="KW-1185">Reference proteome</keyword>
<proteinExistence type="predicted"/>
<organism evidence="2 3">
    <name type="scientific">Sinanodonta woodiana</name>
    <name type="common">Chinese pond mussel</name>
    <name type="synonym">Anodonta woodiana</name>
    <dbReference type="NCBI Taxonomy" id="1069815"/>
    <lineage>
        <taxon>Eukaryota</taxon>
        <taxon>Metazoa</taxon>
        <taxon>Spiralia</taxon>
        <taxon>Lophotrochozoa</taxon>
        <taxon>Mollusca</taxon>
        <taxon>Bivalvia</taxon>
        <taxon>Autobranchia</taxon>
        <taxon>Heteroconchia</taxon>
        <taxon>Palaeoheterodonta</taxon>
        <taxon>Unionida</taxon>
        <taxon>Unionoidea</taxon>
        <taxon>Unionidae</taxon>
        <taxon>Unioninae</taxon>
        <taxon>Sinanodonta</taxon>
    </lineage>
</organism>
<evidence type="ECO:0000313" key="3">
    <source>
        <dbReference type="Proteomes" id="UP001634394"/>
    </source>
</evidence>
<reference evidence="2 3" key="1">
    <citation type="submission" date="2024-11" db="EMBL/GenBank/DDBJ databases">
        <title>Chromosome-level genome assembly of the freshwater bivalve Anodonta woodiana.</title>
        <authorList>
            <person name="Chen X."/>
        </authorList>
    </citation>
    <scope>NUCLEOTIDE SEQUENCE [LARGE SCALE GENOMIC DNA]</scope>
    <source>
        <strain evidence="2">MN2024</strain>
        <tissue evidence="2">Gills</tissue>
    </source>
</reference>
<name>A0ABD3XWR7_SINWO</name>
<feature type="coiled-coil region" evidence="1">
    <location>
        <begin position="48"/>
        <end position="80"/>
    </location>
</feature>
<gene>
    <name evidence="2" type="ORF">ACJMK2_002175</name>
</gene>
<evidence type="ECO:0000313" key="2">
    <source>
        <dbReference type="EMBL" id="KAL3889848.1"/>
    </source>
</evidence>
<feature type="coiled-coil region" evidence="1">
    <location>
        <begin position="164"/>
        <end position="226"/>
    </location>
</feature>
<dbReference type="AlphaFoldDB" id="A0ABD3XWR7"/>
<dbReference type="EMBL" id="JBJQND010000001">
    <property type="protein sequence ID" value="KAL3889848.1"/>
    <property type="molecule type" value="Genomic_DNA"/>
</dbReference>
<protein>
    <submittedName>
        <fullName evidence="2">Uncharacterized protein</fullName>
    </submittedName>
</protein>